<feature type="transmembrane region" description="Helical" evidence="7">
    <location>
        <begin position="2362"/>
        <end position="2386"/>
    </location>
</feature>
<dbReference type="OrthoDB" id="313236at2759"/>
<dbReference type="Gene3D" id="1.10.238.10">
    <property type="entry name" value="EF-hand"/>
    <property type="match status" value="1"/>
</dbReference>
<dbReference type="GO" id="GO:0016020">
    <property type="term" value="C:membrane"/>
    <property type="evidence" value="ECO:0007669"/>
    <property type="project" value="UniProtKB-SubCell"/>
</dbReference>
<dbReference type="PANTHER" id="PTHR45816">
    <property type="entry name" value="MIR DOMAIN-CONTAINING PROTEIN"/>
    <property type="match status" value="1"/>
</dbReference>
<dbReference type="InterPro" id="IPR015925">
    <property type="entry name" value="Ryanodine_IP3_receptor"/>
</dbReference>
<keyword evidence="2 7" id="KW-0812">Transmembrane</keyword>
<dbReference type="InterPro" id="IPR000493">
    <property type="entry name" value="InsP3_rcpt"/>
</dbReference>
<evidence type="ECO:0000256" key="2">
    <source>
        <dbReference type="ARBA" id="ARBA00022692"/>
    </source>
</evidence>
<dbReference type="Gene3D" id="2.80.10.50">
    <property type="match status" value="2"/>
</dbReference>
<evidence type="ECO:0000313" key="10">
    <source>
        <dbReference type="EMBL" id="OMJ91618.1"/>
    </source>
</evidence>
<dbReference type="InterPro" id="IPR036300">
    <property type="entry name" value="MIR_dom_sf"/>
</dbReference>
<dbReference type="PRINTS" id="PR00779">
    <property type="entry name" value="INSP3RECEPTR"/>
</dbReference>
<dbReference type="Pfam" id="PF00520">
    <property type="entry name" value="Ion_trans"/>
    <property type="match status" value="1"/>
</dbReference>
<name>A0A1R2CRJ9_9CILI</name>
<dbReference type="PROSITE" id="PS00018">
    <property type="entry name" value="EF_HAND_1"/>
    <property type="match status" value="1"/>
</dbReference>
<dbReference type="Pfam" id="PF02815">
    <property type="entry name" value="MIR"/>
    <property type="match status" value="1"/>
</dbReference>
<feature type="domain" description="EF-hand" evidence="8">
    <location>
        <begin position="1543"/>
        <end position="1578"/>
    </location>
</feature>
<feature type="transmembrane region" description="Helical" evidence="7">
    <location>
        <begin position="2406"/>
        <end position="2426"/>
    </location>
</feature>
<evidence type="ECO:0000313" key="11">
    <source>
        <dbReference type="Proteomes" id="UP000187209"/>
    </source>
</evidence>
<feature type="domain" description="MIR" evidence="9">
    <location>
        <begin position="100"/>
        <end position="153"/>
    </location>
</feature>
<dbReference type="InterPro" id="IPR013662">
    <property type="entry name" value="RIH_assoc-dom"/>
</dbReference>
<keyword evidence="4" id="KW-0106">Calcium</keyword>
<keyword evidence="11" id="KW-1185">Reference proteome</keyword>
<proteinExistence type="predicted"/>
<feature type="transmembrane region" description="Helical" evidence="7">
    <location>
        <begin position="2235"/>
        <end position="2255"/>
    </location>
</feature>
<feature type="domain" description="MIR" evidence="9">
    <location>
        <begin position="222"/>
        <end position="280"/>
    </location>
</feature>
<evidence type="ECO:0000256" key="6">
    <source>
        <dbReference type="ARBA" id="ARBA00023136"/>
    </source>
</evidence>
<dbReference type="PROSITE" id="PS50222">
    <property type="entry name" value="EF_HAND_2"/>
    <property type="match status" value="1"/>
</dbReference>
<dbReference type="SMART" id="SM00472">
    <property type="entry name" value="MIR"/>
    <property type="match status" value="2"/>
</dbReference>
<dbReference type="PROSITE" id="PS50919">
    <property type="entry name" value="MIR"/>
    <property type="match status" value="2"/>
</dbReference>
<dbReference type="GO" id="GO:0070679">
    <property type="term" value="F:inositol 1,4,5 trisphosphate binding"/>
    <property type="evidence" value="ECO:0007669"/>
    <property type="project" value="InterPro"/>
</dbReference>
<dbReference type="SUPFAM" id="SSF47473">
    <property type="entry name" value="EF-hand"/>
    <property type="match status" value="1"/>
</dbReference>
<dbReference type="InterPro" id="IPR018247">
    <property type="entry name" value="EF_Hand_1_Ca_BS"/>
</dbReference>
<dbReference type="GO" id="GO:0005220">
    <property type="term" value="F:inositol 1,4,5-trisphosphate-gated calcium channel activity"/>
    <property type="evidence" value="ECO:0007669"/>
    <property type="project" value="InterPro"/>
</dbReference>
<dbReference type="GO" id="GO:0005783">
    <property type="term" value="C:endoplasmic reticulum"/>
    <property type="evidence" value="ECO:0007669"/>
    <property type="project" value="InterPro"/>
</dbReference>
<dbReference type="Proteomes" id="UP000187209">
    <property type="component" value="Unassembled WGS sequence"/>
</dbReference>
<dbReference type="SUPFAM" id="SSF100909">
    <property type="entry name" value="IP3 receptor type 1 binding core, domain 2"/>
    <property type="match status" value="1"/>
</dbReference>
<evidence type="ECO:0000256" key="3">
    <source>
        <dbReference type="ARBA" id="ARBA00022737"/>
    </source>
</evidence>
<dbReference type="InterPro" id="IPR005821">
    <property type="entry name" value="Ion_trans_dom"/>
</dbReference>
<dbReference type="Pfam" id="PF13405">
    <property type="entry name" value="EF-hand_6"/>
    <property type="match status" value="1"/>
</dbReference>
<comment type="subcellular location">
    <subcellularLocation>
        <location evidence="1">Membrane</location>
        <topology evidence="1">Multi-pass membrane protein</topology>
    </subcellularLocation>
</comment>
<dbReference type="PANTHER" id="PTHR45816:SF4">
    <property type="entry name" value="RYR_IP3R HOMOLOGY ASSOCIATED DOMAIN-CONTAINING PROTEIN"/>
    <property type="match status" value="1"/>
</dbReference>
<sequence>MNSGQMADNAPEVNADSKESNLKVGDVVLVMTKISLKSKENYRGVISADGVISKSVVLIPKDSQHGANVQTRSCLFRIENARKVDSGSEQTDSELMMAMGKSLTYGERIQLRHWHSKGFLSVSTHNIALEAGCLEIYISDQGNEDSWFEILPVNKLRKTGEVIKYTDTLYLKCSYEKSAYFLHFNDMTLENTEGKTEVNACGNYNNWRLKKYMGYNISITAGTYATTGDSFRIFHKISEGYLMVTESKIIIEKEEQDIEPKVFVQKGNKNSCSLWELQRLSTFVGGIAMWSESFRIKHLATGQFLKKENGTLILTSKCVDDTTKFELLPQSSTSEKEIRFGVILSIKNSGEMLKVEYQEELTTLIEQKNKDKYELSFAKSKKDYSTVAFVLEDVPETNTAHVYKLALMIPKLVDAYDYLQKADLTQRVLVESPEKESLLKQTCEHLHIMLGNVKKYVIHSTASEVDIVKRQNSMREIGVIDALLKLADLIQFRTQSSIMAPILERGQTKASYKVEKENLVSFYLSPLEGDLYKLVYDSVKNNPKNSKNLINYEDRIIPLLSSKNFHSIGKILREMFKFIMELSKYSERRIDRWFACLQPGKFETNDIRDYSMYLSMMKYLCQADGLAAVSYQAEFKDKIFADENSMKIIKMHVINNMPCIELDCYNKTTSLKDILKASPHLSNLDIVKPDDLIDLNREVPIFYLQDLCRDKEYGRYVASAVDFYCSMCLGRYTPAIEQVKRYLFVTPNFLLLAINSNVNFKLRASFIEFLIAVFIDVDPYVPVSKFKPRCYDWEDSPNSRSLIRMDKVLKVDTPEFFVEIAQNVMNFWTIDHDIVYDEIGGMLKLVTAYLKLTKVLLDFEVFEIEFLFKLQENLIYLIMGVSERHDHWCSLLVEKARQLLDAKYRHSLEHSLSFMLEETMNALSVMMIRRENLHVELLCNIFFDYIQERNTEVDFSLGSPLMKKRYKEALSILEWKIELEGKIYHLDIYLLHLLFNSDKSVNKEVRKKALEMILADLNLRNTLKKELSQVEFLNLQPERDKYNQVFTKSRELSMKLKTLLSLQAGKVIKLEYNICLKEASIIILDILQLFKSESQNTSTKERMQTIMRHANVLDGLSKVLLLKNTSHKVLYRNTINLMYNFVLDNPTNQELLLPFVDELLGKIEVGLGVTKLLAQILNKNSKLRKGNRVIKLISESIDSHPYEYHLIQLLRTFVYDEKMLIIPKMQIDILKWAFNNKKIKEMHLQHSSHYDYLDPKIPANEDEKTKKAARKFHCEVIKTINVCTCCNRFGIMQGRKLITIANLIKTLKKPEISKQFKKHYLKFLYEAYMNGSTGEKSGIIGISVIEDIFKELIIKDLDYALETIDIIVGISQKGLYKNIPCARGQDLKFNAFMQLVVASNPIEFTNESSLEEKRIIRKVKLNDKEQEVLDHWNYLSGGQAWHSEKDGVLHIMRDMLLTENFSSEQYEFINDIKNRLKLMVKAFEDYERRVKNLDFSNILLIINACREACILRENEEGEDETIQQVLNEKVQSLVVSLRESIIDRKMSLEEVFSLFDSDKNGNISKSEFKNGIKCLLNHQLFDIDNCFAYFAEESDSSDVNSGLISMRVFSTKLRTYFYNNRISREKKKTEKMKTLGKVLSRPEGLINNENIVIDFNSFLDTFGEVCKDQDIHELVNKIRKSFVNPAITSNDFSILKEFVSKLGTAFKRKEHKIYLLQILKLLIPSDLKINQVFDTKSDEQNERLEDIRKTQEILSKSGVLELALTIISSEHELELVDEAVQLLLSMMKFGNQKVQEKFLEILKHSDNSYLFSYIRLKLRQSRDRIVDRAKVTYEKNPEKALQGKVSDDELERNNIFFECAIERRKSMRKPYHVEKLIKLLQYCCENCYSDFQHYIRSQDNFSFGKKAISINMVNEIAQYLINIKEVGPELINDEEAIIIIPQCYETLIDLCRGPCIENQLLLGQRRKLYKFVDNIINEKKFGRTFYTKSVSFLKVLLEGEVNKDIGMTMLEEINFECLSGEALKIYKELIHNNKDAILEENINIDDEASLLPCKGNSKPLELDEWIAICSGFDIIIIFLKLKSKFPDSAKLKRLSLDGNNERIKTLSNRILKLGGRQESMYQGLVTFFKLRFAKNDPNDVTYETAYEFYLSLLSSVEIDRDGYLEQSFFRVPAMIVFLSNNMRDKLLYELNRNSHEEKIKSVFHNSEVCQIHMSHLQKLSRFKTLSWWSSKSKSLANISFIMIVLVNLILLFSISSPSDDNFNIGAFPGRIFLTILGVILIFLSILVYLMFIVENYPEILYEKFNKPKDSDIYKLPSANKLQGTVLVKYYAESNSQAQQKSIFDGIFRLFYVFFYFENLYNLVYIVLVCVAWKTVFVYPFLLLDIVRRNENLRYILRAVTQNKRQLGLTVLLGLIIVYLFGVVGFLSFSEFYDNGTACDTLLSCVTYTLYYGVRAGGGVGDALDSPDKNNSLYSWRHVFDLLFFIIVIIILLNIIFGIIIDTFGELRDKRKKIEEDVNNFCIICGREKYEFELRGSGWNEHIQLEHNLFSYLAYIIYIRRNPLSECDGLEKYVKNKIAEGDVSFLPKTAMCLEKGEKGEQNNMIKDIDMGIKNIEDLLTKFEASHNS</sequence>
<dbReference type="InterPro" id="IPR016093">
    <property type="entry name" value="MIR_motif"/>
</dbReference>
<gene>
    <name evidence="10" type="ORF">SteCoe_5764</name>
</gene>
<dbReference type="SUPFAM" id="SSF82109">
    <property type="entry name" value="MIR domain"/>
    <property type="match status" value="2"/>
</dbReference>
<evidence type="ECO:0000256" key="1">
    <source>
        <dbReference type="ARBA" id="ARBA00004141"/>
    </source>
</evidence>
<feature type="transmembrane region" description="Helical" evidence="7">
    <location>
        <begin position="2481"/>
        <end position="2503"/>
    </location>
</feature>
<dbReference type="Pfam" id="PF08709">
    <property type="entry name" value="Ins145_P3_rec"/>
    <property type="match status" value="1"/>
</dbReference>
<evidence type="ECO:0000259" key="9">
    <source>
        <dbReference type="PROSITE" id="PS50919"/>
    </source>
</evidence>
<dbReference type="EMBL" id="MPUH01000077">
    <property type="protein sequence ID" value="OMJ91618.1"/>
    <property type="molecule type" value="Genomic_DNA"/>
</dbReference>
<evidence type="ECO:0000259" key="8">
    <source>
        <dbReference type="PROSITE" id="PS50222"/>
    </source>
</evidence>
<dbReference type="CDD" id="cd23280">
    <property type="entry name" value="beta-trefoil_MIR_itr-1-like"/>
    <property type="match status" value="1"/>
</dbReference>
<evidence type="ECO:0000256" key="4">
    <source>
        <dbReference type="ARBA" id="ARBA00022837"/>
    </source>
</evidence>
<keyword evidence="5 7" id="KW-1133">Transmembrane helix</keyword>
<keyword evidence="3" id="KW-0677">Repeat</keyword>
<dbReference type="InterPro" id="IPR002048">
    <property type="entry name" value="EF_hand_dom"/>
</dbReference>
<protein>
    <submittedName>
        <fullName evidence="10">Uncharacterized protein</fullName>
    </submittedName>
</protein>
<dbReference type="Gene3D" id="1.10.287.70">
    <property type="match status" value="1"/>
</dbReference>
<feature type="transmembrane region" description="Helical" evidence="7">
    <location>
        <begin position="2267"/>
        <end position="2293"/>
    </location>
</feature>
<reference evidence="10 11" key="1">
    <citation type="submission" date="2016-11" db="EMBL/GenBank/DDBJ databases">
        <title>The macronuclear genome of Stentor coeruleus: a giant cell with tiny introns.</title>
        <authorList>
            <person name="Slabodnick M."/>
            <person name="Ruby J.G."/>
            <person name="Reiff S.B."/>
            <person name="Swart E.C."/>
            <person name="Gosai S."/>
            <person name="Prabakaran S."/>
            <person name="Witkowska E."/>
            <person name="Larue G.E."/>
            <person name="Fisher S."/>
            <person name="Freeman R.M."/>
            <person name="Gunawardena J."/>
            <person name="Chu W."/>
            <person name="Stover N.A."/>
            <person name="Gregory B.D."/>
            <person name="Nowacki M."/>
            <person name="Derisi J."/>
            <person name="Roy S.W."/>
            <person name="Marshall W.F."/>
            <person name="Sood P."/>
        </authorList>
    </citation>
    <scope>NUCLEOTIDE SEQUENCE [LARGE SCALE GENOMIC DNA]</scope>
    <source>
        <strain evidence="10">WM001</strain>
    </source>
</reference>
<keyword evidence="6 7" id="KW-0472">Membrane</keyword>
<dbReference type="InterPro" id="IPR014821">
    <property type="entry name" value="Ins145_P3_rcpt"/>
</dbReference>
<comment type="caution">
    <text evidence="10">The sequence shown here is derived from an EMBL/GenBank/DDBJ whole genome shotgun (WGS) entry which is preliminary data.</text>
</comment>
<dbReference type="SMART" id="SM00054">
    <property type="entry name" value="EFh"/>
    <property type="match status" value="1"/>
</dbReference>
<dbReference type="InterPro" id="IPR011992">
    <property type="entry name" value="EF-hand-dom_pair"/>
</dbReference>
<dbReference type="GO" id="GO:0005509">
    <property type="term" value="F:calcium ion binding"/>
    <property type="evidence" value="ECO:0007669"/>
    <property type="project" value="InterPro"/>
</dbReference>
<accession>A0A1R2CRJ9</accession>
<evidence type="ECO:0000256" key="5">
    <source>
        <dbReference type="ARBA" id="ARBA00022989"/>
    </source>
</evidence>
<dbReference type="Pfam" id="PF08454">
    <property type="entry name" value="RIH_assoc"/>
    <property type="match status" value="1"/>
</dbReference>
<dbReference type="InterPro" id="IPR035910">
    <property type="entry name" value="RyR/IP3R_RIH_dom_sf"/>
</dbReference>
<organism evidence="10 11">
    <name type="scientific">Stentor coeruleus</name>
    <dbReference type="NCBI Taxonomy" id="5963"/>
    <lineage>
        <taxon>Eukaryota</taxon>
        <taxon>Sar</taxon>
        <taxon>Alveolata</taxon>
        <taxon>Ciliophora</taxon>
        <taxon>Postciliodesmatophora</taxon>
        <taxon>Heterotrichea</taxon>
        <taxon>Heterotrichida</taxon>
        <taxon>Stentoridae</taxon>
        <taxon>Stentor</taxon>
    </lineage>
</organism>
<evidence type="ECO:0000256" key="7">
    <source>
        <dbReference type="SAM" id="Phobius"/>
    </source>
</evidence>